<organism evidence="3">
    <name type="scientific">viral metagenome</name>
    <dbReference type="NCBI Taxonomy" id="1070528"/>
    <lineage>
        <taxon>unclassified sequences</taxon>
        <taxon>metagenomes</taxon>
        <taxon>organismal metagenomes</taxon>
    </lineage>
</organism>
<evidence type="ECO:0000313" key="3">
    <source>
        <dbReference type="EMBL" id="QHU35524.1"/>
    </source>
</evidence>
<dbReference type="GO" id="GO:0030337">
    <property type="term" value="F:DNA polymerase processivity factor activity"/>
    <property type="evidence" value="ECO:0007669"/>
    <property type="project" value="InterPro"/>
</dbReference>
<dbReference type="InterPro" id="IPR022648">
    <property type="entry name" value="Pr_cel_nuc_antig_N"/>
</dbReference>
<dbReference type="PANTHER" id="PTHR11352">
    <property type="entry name" value="PROLIFERATING CELL NUCLEAR ANTIGEN"/>
    <property type="match status" value="1"/>
</dbReference>
<dbReference type="GO" id="GO:0003677">
    <property type="term" value="F:DNA binding"/>
    <property type="evidence" value="ECO:0007669"/>
    <property type="project" value="UniProtKB-KW"/>
</dbReference>
<dbReference type="EMBL" id="MN740609">
    <property type="protein sequence ID" value="QHU35524.1"/>
    <property type="molecule type" value="Genomic_DNA"/>
</dbReference>
<evidence type="ECO:0000259" key="2">
    <source>
        <dbReference type="Pfam" id="PF00705"/>
    </source>
</evidence>
<evidence type="ECO:0000256" key="1">
    <source>
        <dbReference type="ARBA" id="ARBA00023125"/>
    </source>
</evidence>
<feature type="domain" description="Proliferating cell nuclear antigen PCNA N-terminal" evidence="2">
    <location>
        <begin position="15"/>
        <end position="114"/>
    </location>
</feature>
<reference evidence="3" key="1">
    <citation type="journal article" date="2020" name="Nature">
        <title>Giant virus diversity and host interactions through global metagenomics.</title>
        <authorList>
            <person name="Schulz F."/>
            <person name="Roux S."/>
            <person name="Paez-Espino D."/>
            <person name="Jungbluth S."/>
            <person name="Walsh D.A."/>
            <person name="Denef V.J."/>
            <person name="McMahon K.D."/>
            <person name="Konstantinidis K.T."/>
            <person name="Eloe-Fadrosh E.A."/>
            <person name="Kyrpides N.C."/>
            <person name="Woyke T."/>
        </authorList>
    </citation>
    <scope>NUCLEOTIDE SEQUENCE</scope>
    <source>
        <strain evidence="3">GVMAG-S-1029409-49</strain>
    </source>
</reference>
<dbReference type="Pfam" id="PF00705">
    <property type="entry name" value="PCNA_N"/>
    <property type="match status" value="1"/>
</dbReference>
<dbReference type="GO" id="GO:0006275">
    <property type="term" value="P:regulation of DNA replication"/>
    <property type="evidence" value="ECO:0007669"/>
    <property type="project" value="InterPro"/>
</dbReference>
<dbReference type="InterPro" id="IPR000730">
    <property type="entry name" value="Pr_cel_nuc_antig"/>
</dbReference>
<dbReference type="Gene3D" id="3.70.10.10">
    <property type="match status" value="1"/>
</dbReference>
<sequence>MESLKSPKDYIFYAYTREGYVIKGIIDTMLNNLTKDATITFDEHGVHSSCADAHSVVLVSFDLLRKNFQNYICEYRFTGNFVLKELHKTVKVVRKKDSITMYVRKDQPTKLVLVTSPQIVHDAPTSGIVSSESVIFSLSEPIVHSSIDSYEYPYTMSSSNFQKVAKKMASTIKGDNVDLHIQGTTYVRFYCTNGINESMSEFGTKADTSGADGAAAMYKGRFYTTMFGNLLKLQALAKELKIYAPVRNNKHPVKIEVNAGGLGTLSIYLKSCECIDTEKHPGTHHTAKGKKKL</sequence>
<accession>A0A6C0M123</accession>
<dbReference type="PANTHER" id="PTHR11352:SF0">
    <property type="entry name" value="PROLIFERATING CELL NUCLEAR ANTIGEN"/>
    <property type="match status" value="1"/>
</dbReference>
<keyword evidence="1" id="KW-0238">DNA-binding</keyword>
<dbReference type="GO" id="GO:0006272">
    <property type="term" value="P:leading strand elongation"/>
    <property type="evidence" value="ECO:0007669"/>
    <property type="project" value="TreeGrafter"/>
</dbReference>
<proteinExistence type="predicted"/>
<protein>
    <recommendedName>
        <fullName evidence="2">Proliferating cell nuclear antigen PCNA N-terminal domain-containing protein</fullName>
    </recommendedName>
</protein>
<dbReference type="AlphaFoldDB" id="A0A6C0M123"/>
<name>A0A6C0M123_9ZZZZ</name>
<dbReference type="SUPFAM" id="SSF55979">
    <property type="entry name" value="DNA clamp"/>
    <property type="match status" value="1"/>
</dbReference>
<dbReference type="InterPro" id="IPR046938">
    <property type="entry name" value="DNA_clamp_sf"/>
</dbReference>